<evidence type="ECO:0000313" key="1">
    <source>
        <dbReference type="EMBL" id="EXM38538.1"/>
    </source>
</evidence>
<dbReference type="EMBL" id="JEOB01000004">
    <property type="protein sequence ID" value="EXM38538.1"/>
    <property type="molecule type" value="Genomic_DNA"/>
</dbReference>
<dbReference type="RefSeq" id="WP_037289355.1">
    <property type="nucleotide sequence ID" value="NZ_JEOB01000004.1"/>
</dbReference>
<reference evidence="1 2" key="1">
    <citation type="submission" date="2013-06" db="EMBL/GenBank/DDBJ databases">
        <title>Rumen cellulosomics: divergent fiber-degrading strategies revealed by comparative genome-wide analysis of six Ruminococcal strains.</title>
        <authorList>
            <person name="Dassa B."/>
            <person name="Borovok I."/>
            <person name="Lamed R."/>
            <person name="Flint H."/>
            <person name="Yeoman C.J."/>
            <person name="White B."/>
            <person name="Bayer E.A."/>
        </authorList>
    </citation>
    <scope>NUCLEOTIDE SEQUENCE [LARGE SCALE GENOMIC DNA]</scope>
    <source>
        <strain evidence="1 2">SY3</strain>
    </source>
</reference>
<proteinExistence type="predicted"/>
<dbReference type="Proteomes" id="UP000021369">
    <property type="component" value="Unassembled WGS sequence"/>
</dbReference>
<organism evidence="1 2">
    <name type="scientific">Ruminococcus albus SY3</name>
    <dbReference type="NCBI Taxonomy" id="1341156"/>
    <lineage>
        <taxon>Bacteria</taxon>
        <taxon>Bacillati</taxon>
        <taxon>Bacillota</taxon>
        <taxon>Clostridia</taxon>
        <taxon>Eubacteriales</taxon>
        <taxon>Oscillospiraceae</taxon>
        <taxon>Ruminococcus</taxon>
    </lineage>
</organism>
<sequence length="199" mass="23095">MEKTIDVTNINELKKIKKGIIFAPNMELGQILIEAMISPENKDDYVSHLKSRINQKGGFALRIDEDKRCYGRGACYLSNRSTTYADYQFYRINYAPKTEMLQGHLVHKVGDFIKIIDNLEKFKKYDGTCLCTSEMFENRGKSYVIKDVQPTYSVDSPVYLLQDDTWCWSLSMIDDVVYINYLKPIMIPISENLVKDEEV</sequence>
<accession>A0A011VVF3</accession>
<protein>
    <submittedName>
        <fullName evidence="1">Uncharacterized protein</fullName>
    </submittedName>
</protein>
<comment type="caution">
    <text evidence="1">The sequence shown here is derived from an EMBL/GenBank/DDBJ whole genome shotgun (WGS) entry which is preliminary data.</text>
</comment>
<name>A0A011VVF3_RUMAL</name>
<evidence type="ECO:0000313" key="2">
    <source>
        <dbReference type="Proteomes" id="UP000021369"/>
    </source>
</evidence>
<dbReference type="AlphaFoldDB" id="A0A011VVF3"/>
<gene>
    <name evidence="1" type="ORF">RASY3_14545</name>
</gene>
<keyword evidence="2" id="KW-1185">Reference proteome</keyword>